<keyword evidence="3" id="KW-1185">Reference proteome</keyword>
<dbReference type="OrthoDB" id="2633096at2759"/>
<evidence type="ECO:0000313" key="3">
    <source>
        <dbReference type="Proteomes" id="UP000076532"/>
    </source>
</evidence>
<evidence type="ECO:0000313" key="2">
    <source>
        <dbReference type="EMBL" id="KZP12219.1"/>
    </source>
</evidence>
<reference evidence="2 3" key="1">
    <citation type="journal article" date="2016" name="Mol. Biol. Evol.">
        <title>Comparative Genomics of Early-Diverging Mushroom-Forming Fungi Provides Insights into the Origins of Lignocellulose Decay Capabilities.</title>
        <authorList>
            <person name="Nagy L.G."/>
            <person name="Riley R."/>
            <person name="Tritt A."/>
            <person name="Adam C."/>
            <person name="Daum C."/>
            <person name="Floudas D."/>
            <person name="Sun H."/>
            <person name="Yadav J.S."/>
            <person name="Pangilinan J."/>
            <person name="Larsson K.H."/>
            <person name="Matsuura K."/>
            <person name="Barry K."/>
            <person name="Labutti K."/>
            <person name="Kuo R."/>
            <person name="Ohm R.A."/>
            <person name="Bhattacharya S.S."/>
            <person name="Shirouzu T."/>
            <person name="Yoshinaga Y."/>
            <person name="Martin F.M."/>
            <person name="Grigoriev I.V."/>
            <person name="Hibbett D.S."/>
        </authorList>
    </citation>
    <scope>NUCLEOTIDE SEQUENCE [LARGE SCALE GENOMIC DNA]</scope>
    <source>
        <strain evidence="2 3">CBS 109695</strain>
    </source>
</reference>
<name>A0A166B2T2_9AGAM</name>
<gene>
    <name evidence="2" type="ORF">FIBSPDRAFT_898326</name>
</gene>
<dbReference type="Proteomes" id="UP000076532">
    <property type="component" value="Unassembled WGS sequence"/>
</dbReference>
<dbReference type="EMBL" id="KV417650">
    <property type="protein sequence ID" value="KZP12219.1"/>
    <property type="molecule type" value="Genomic_DNA"/>
</dbReference>
<sequence>MSLVALLGAGLTQSAATAMAAISEDPHSISTNDSDDYPNEAVVREEQADQERKAIRQKAGFCNHCRDFKHIRLVDCVVCKNTTCVSPGDGSAMGCVMLADLNAPFMCPSCHMKARIVPPYQVLSWARNAIYQKDLRPTLLLGLVLDENLRYALSWNMTKAQLEADFQWTEAALHAACIVLGREGPRPKSALIQAAHAFLAMFKPSECRVVVLVDTHCAIDTGEMIYRVDDRGALSTPIARLLERFLGLPLMRTIATAESRTLVLQTCGMAFTNSTHFKNIQSLVASPSRTFDLVVGFGGVSTIPHIVASALAKFVTRRVVDGYSAKDALTRSLVCDIDALKSSPVVYVTPRSTADRLEAIATMVATTAPPARVWGFDFVGCPDKKCPGKLRFDTQMKSGYDNAKFECMDCGAKSKRFKVKSDVPFITQWDNAHPTVFSFNFPPAEKDIAFWRLYKPPPTPAYLIPLDQYAIISQMRIVKPYRISKKQKRIC</sequence>
<dbReference type="AlphaFoldDB" id="A0A166B2T2"/>
<evidence type="ECO:0000256" key="1">
    <source>
        <dbReference type="SAM" id="SignalP"/>
    </source>
</evidence>
<protein>
    <submittedName>
        <fullName evidence="2">Uncharacterized protein</fullName>
    </submittedName>
</protein>
<organism evidence="2 3">
    <name type="scientific">Athelia psychrophila</name>
    <dbReference type="NCBI Taxonomy" id="1759441"/>
    <lineage>
        <taxon>Eukaryota</taxon>
        <taxon>Fungi</taxon>
        <taxon>Dikarya</taxon>
        <taxon>Basidiomycota</taxon>
        <taxon>Agaricomycotina</taxon>
        <taxon>Agaricomycetes</taxon>
        <taxon>Agaricomycetidae</taxon>
        <taxon>Atheliales</taxon>
        <taxon>Atheliaceae</taxon>
        <taxon>Athelia</taxon>
    </lineage>
</organism>
<feature type="chain" id="PRO_5007871017" evidence="1">
    <location>
        <begin position="17"/>
        <end position="491"/>
    </location>
</feature>
<feature type="signal peptide" evidence="1">
    <location>
        <begin position="1"/>
        <end position="16"/>
    </location>
</feature>
<accession>A0A166B2T2</accession>
<proteinExistence type="predicted"/>
<keyword evidence="1" id="KW-0732">Signal</keyword>